<sequence length="572" mass="64590">MSWWSSVVDGVKAVGTKLKDGAQWLWNNTSISKITTSVFTYTTNTTFQILEQGLAWRKAVPTLINNPAARNIVNGMAYIAVHDVLRIVALNCVNNSVQNYFREGHDADPWFTPYSAFLAGLSLVHYGVKAYTYREGTQSLMRITILDSVGPSAFNSNKVITPPTLCKDLDCNFKRKTKGILREPFILAANDLITWAISCIPYVGETTSQGIRIFFNGRYITRLVTPERCERHKAMMQESVLALGLTYEASTMIMDYILESTVGVPPFLFHRTMKHLLLLLHVNLAAHMAIPLVEDKDATLMFDPLNIYERVCRFIADVIFAGLMKRIPIDFKPVKGAPPLIPLSPALKYGTSLLNSDKEREIKTAPGFFSKSFNSVRALAAPTIFQSWRDFINDPIISKYWHGIQQGSLNTVKIILSYKESKTKTTLGWVPPKAVAVAINLKFGIPKRLTQFLIMLSKEEDFWDFMDALKSWLERNNIKGEVQLVPHGGIDLPGERRLEPVPIEEKKQPSEPPDQLISTRTQQQEVISAELLVPNQQLKQRASVPFSAESLFTRRGREESAKIERQPVGYYM</sequence>
<protein>
    <submittedName>
        <fullName evidence="2">Uncharacterized protein</fullName>
    </submittedName>
</protein>
<keyword evidence="3" id="KW-1185">Reference proteome</keyword>
<accession>A0A378K8C4</accession>
<dbReference type="Proteomes" id="UP000254040">
    <property type="component" value="Unassembled WGS sequence"/>
</dbReference>
<dbReference type="EMBL" id="LNYN01000020">
    <property type="protein sequence ID" value="KTD34354.1"/>
    <property type="molecule type" value="Genomic_DNA"/>
</dbReference>
<evidence type="ECO:0000313" key="1">
    <source>
        <dbReference type="EMBL" id="KTD34354.1"/>
    </source>
</evidence>
<evidence type="ECO:0000313" key="3">
    <source>
        <dbReference type="Proteomes" id="UP000054985"/>
    </source>
</evidence>
<dbReference type="RefSeq" id="WP_028382802.1">
    <property type="nucleotide sequence ID" value="NZ_CAAAJG010000012.1"/>
</dbReference>
<gene>
    <name evidence="1" type="ORF">Lmor_1751</name>
    <name evidence="2" type="ORF">NCTC12239_03032</name>
</gene>
<organism evidence="2 4">
    <name type="scientific">Legionella moravica</name>
    <dbReference type="NCBI Taxonomy" id="39962"/>
    <lineage>
        <taxon>Bacteria</taxon>
        <taxon>Pseudomonadati</taxon>
        <taxon>Pseudomonadota</taxon>
        <taxon>Gammaproteobacteria</taxon>
        <taxon>Legionellales</taxon>
        <taxon>Legionellaceae</taxon>
        <taxon>Legionella</taxon>
    </lineage>
</organism>
<reference evidence="2 4" key="2">
    <citation type="submission" date="2018-06" db="EMBL/GenBank/DDBJ databases">
        <authorList>
            <consortium name="Pathogen Informatics"/>
            <person name="Doyle S."/>
        </authorList>
    </citation>
    <scope>NUCLEOTIDE SEQUENCE [LARGE SCALE GENOMIC DNA]</scope>
    <source>
        <strain evidence="2 4">NCTC12239</strain>
    </source>
</reference>
<name>A0A378K8C4_9GAMM</name>
<evidence type="ECO:0000313" key="2">
    <source>
        <dbReference type="EMBL" id="STX64071.1"/>
    </source>
</evidence>
<dbReference type="EMBL" id="UGOG01000001">
    <property type="protein sequence ID" value="STX64071.1"/>
    <property type="molecule type" value="Genomic_DNA"/>
</dbReference>
<reference evidence="1 3" key="1">
    <citation type="submission" date="2015-11" db="EMBL/GenBank/DDBJ databases">
        <title>Genomic analysis of 38 Legionella species identifies large and diverse effector repertoires.</title>
        <authorList>
            <person name="Burstein D."/>
            <person name="Amaro F."/>
            <person name="Zusman T."/>
            <person name="Lifshitz Z."/>
            <person name="Cohen O."/>
            <person name="Gilbert J.A."/>
            <person name="Pupko T."/>
            <person name="Shuman H.A."/>
            <person name="Segal G."/>
        </authorList>
    </citation>
    <scope>NUCLEOTIDE SEQUENCE [LARGE SCALE GENOMIC DNA]</scope>
    <source>
        <strain evidence="1 3">ATCC 43877</strain>
    </source>
</reference>
<dbReference type="OrthoDB" id="5651168at2"/>
<proteinExistence type="predicted"/>
<dbReference type="AlphaFoldDB" id="A0A378K8C4"/>
<evidence type="ECO:0000313" key="4">
    <source>
        <dbReference type="Proteomes" id="UP000254040"/>
    </source>
</evidence>
<dbReference type="Proteomes" id="UP000054985">
    <property type="component" value="Unassembled WGS sequence"/>
</dbReference>